<dbReference type="NCBIfam" id="NF002086">
    <property type="entry name" value="PRK00915.1-3"/>
    <property type="match status" value="1"/>
</dbReference>
<dbReference type="GO" id="GO:0003852">
    <property type="term" value="F:2-isopropylmalate synthase activity"/>
    <property type="evidence" value="ECO:0007669"/>
    <property type="project" value="UniProtKB-EC"/>
</dbReference>
<feature type="domain" description="Pyruvate carboxyltransferase" evidence="10">
    <location>
        <begin position="6"/>
        <end position="267"/>
    </location>
</feature>
<keyword evidence="8" id="KW-0100">Branched-chain amino acid biosynthesis</keyword>
<dbReference type="PANTHER" id="PTHR10277:SF9">
    <property type="entry name" value="2-ISOPROPYLMALATE SYNTHASE 1, CHLOROPLASTIC-RELATED"/>
    <property type="match status" value="1"/>
</dbReference>
<evidence type="ECO:0000256" key="1">
    <source>
        <dbReference type="ARBA" id="ARBA00004689"/>
    </source>
</evidence>
<evidence type="ECO:0000256" key="9">
    <source>
        <dbReference type="RuleBase" id="RU003523"/>
    </source>
</evidence>
<dbReference type="SUPFAM" id="SSF51569">
    <property type="entry name" value="Aldolase"/>
    <property type="match status" value="1"/>
</dbReference>
<evidence type="ECO:0000256" key="8">
    <source>
        <dbReference type="ARBA" id="ARBA00023304"/>
    </source>
</evidence>
<dbReference type="AlphaFoldDB" id="A0A1V6LT23"/>
<dbReference type="EC" id="2.3.3.13" evidence="3"/>
<dbReference type="InterPro" id="IPR000891">
    <property type="entry name" value="PYR_CT"/>
</dbReference>
<dbReference type="FunFam" id="1.10.238.260:FF:000001">
    <property type="entry name" value="2-isopropylmalate synthase"/>
    <property type="match status" value="1"/>
</dbReference>
<dbReference type="InterPro" id="IPR013785">
    <property type="entry name" value="Aldolase_TIM"/>
</dbReference>
<dbReference type="Gene3D" id="1.10.238.260">
    <property type="match status" value="1"/>
</dbReference>
<evidence type="ECO:0000256" key="5">
    <source>
        <dbReference type="ARBA" id="ARBA00022605"/>
    </source>
</evidence>
<dbReference type="InterPro" id="IPR054691">
    <property type="entry name" value="LeuA/HCS_post-cat"/>
</dbReference>
<evidence type="ECO:0000256" key="6">
    <source>
        <dbReference type="ARBA" id="ARBA00022679"/>
    </source>
</evidence>
<reference evidence="11 12" key="1">
    <citation type="submission" date="2016-12" db="EMBL/GenBank/DDBJ databases">
        <authorList>
            <person name="Song W.-J."/>
            <person name="Kurnit D.M."/>
        </authorList>
    </citation>
    <scope>NUCLEOTIDE SEQUENCE [LARGE SCALE GENOMIC DNA]</scope>
    <source>
        <strain evidence="11 12">HSG9</strain>
    </source>
</reference>
<evidence type="ECO:0000256" key="2">
    <source>
        <dbReference type="ARBA" id="ARBA00009396"/>
    </source>
</evidence>
<dbReference type="PANTHER" id="PTHR10277">
    <property type="entry name" value="HOMOCITRATE SYNTHASE-RELATED"/>
    <property type="match status" value="1"/>
</dbReference>
<evidence type="ECO:0000256" key="3">
    <source>
        <dbReference type="ARBA" id="ARBA00012973"/>
    </source>
</evidence>
<proteinExistence type="inferred from homology"/>
<dbReference type="Pfam" id="PF00682">
    <property type="entry name" value="HMGL-like"/>
    <property type="match status" value="1"/>
</dbReference>
<dbReference type="Gene3D" id="3.20.20.70">
    <property type="entry name" value="Aldolase class I"/>
    <property type="match status" value="1"/>
</dbReference>
<evidence type="ECO:0000256" key="4">
    <source>
        <dbReference type="ARBA" id="ARBA00022430"/>
    </source>
</evidence>
<dbReference type="OrthoDB" id="9804858at2"/>
<accession>A0A1V6LT23</accession>
<keyword evidence="12" id="KW-1185">Reference proteome</keyword>
<dbReference type="PROSITE" id="PS00816">
    <property type="entry name" value="AIPM_HOMOCIT_SYNTH_2"/>
    <property type="match status" value="1"/>
</dbReference>
<comment type="similarity">
    <text evidence="2">Belongs to the alpha-IPM synthase/homocitrate synthase family. LeuA type 1 subfamily.</text>
</comment>
<dbReference type="Proteomes" id="UP000191680">
    <property type="component" value="Unassembled WGS sequence"/>
</dbReference>
<keyword evidence="5" id="KW-0028">Amino-acid biosynthesis</keyword>
<dbReference type="GO" id="GO:0009098">
    <property type="term" value="P:L-leucine biosynthetic process"/>
    <property type="evidence" value="ECO:0007669"/>
    <property type="project" value="UniProtKB-KW"/>
</dbReference>
<dbReference type="EMBL" id="MTBC01000003">
    <property type="protein sequence ID" value="OQD43341.1"/>
    <property type="molecule type" value="Genomic_DNA"/>
</dbReference>
<dbReference type="RefSeq" id="WP_010516533.1">
    <property type="nucleotide sequence ID" value="NZ_AFOE01000004.1"/>
</dbReference>
<organism evidence="11 12">
    <name type="scientific">Croceivirga radicis</name>
    <dbReference type="NCBI Taxonomy" id="1929488"/>
    <lineage>
        <taxon>Bacteria</taxon>
        <taxon>Pseudomonadati</taxon>
        <taxon>Bacteroidota</taxon>
        <taxon>Flavobacteriia</taxon>
        <taxon>Flavobacteriales</taxon>
        <taxon>Flavobacteriaceae</taxon>
        <taxon>Croceivirga</taxon>
    </lineage>
</organism>
<dbReference type="FunFam" id="3.20.20.70:FF:000010">
    <property type="entry name" value="2-isopropylmalate synthase"/>
    <property type="match status" value="1"/>
</dbReference>
<dbReference type="PROSITE" id="PS00815">
    <property type="entry name" value="AIPM_HOMOCIT_SYNTH_1"/>
    <property type="match status" value="1"/>
</dbReference>
<comment type="caution">
    <text evidence="11">The sequence shown here is derived from an EMBL/GenBank/DDBJ whole genome shotgun (WGS) entry which is preliminary data.</text>
</comment>
<keyword evidence="4" id="KW-0432">Leucine biosynthesis</keyword>
<dbReference type="PROSITE" id="PS50991">
    <property type="entry name" value="PYR_CT"/>
    <property type="match status" value="1"/>
</dbReference>
<evidence type="ECO:0000313" key="11">
    <source>
        <dbReference type="EMBL" id="OQD43341.1"/>
    </source>
</evidence>
<evidence type="ECO:0000313" key="12">
    <source>
        <dbReference type="Proteomes" id="UP000191680"/>
    </source>
</evidence>
<sequence length="390" mass="42787">MGKDKVHIFDTTLRDGEQVPGCKLDTEQKLVIASRLDELGVDVIEAGFPISSPGDFQSVEEIAKLVKNATVCGLTRSVEKDIEVAAQALKYAKRPRIHTGIGTSDSHITHKFKSNREDILERAVAAVKYAKKFVEDVEFYAEDAGRTDNEYLARVCEAVIKAGATVLNIPDTTGYCLPEEYGAKMKYLKENVTGIDKAILSCHCHNDLGLATANSIAGVINGARQIECTINGIGERAGNTSLEEVVMIMRQHPNLNLDTNINSKLLYDTSLMVSQKMGMPVQPNKAIVGTNAFAHSSGIHQDGVIKNRETYEIIDPAEVGVSESSIVLTARSGRAALAYRAKNVGYELTKLQLDKVYQNFLKYADRKKEIEDNDIHEIIETSEVGIKSLV</sequence>
<comment type="pathway">
    <text evidence="1">Amino-acid biosynthesis; L-leucine biosynthesis; L-leucine from 3-methyl-2-oxobutanoate: step 1/4.</text>
</comment>
<keyword evidence="6 9" id="KW-0808">Transferase</keyword>
<evidence type="ECO:0000256" key="7">
    <source>
        <dbReference type="ARBA" id="ARBA00023211"/>
    </source>
</evidence>
<dbReference type="CDD" id="cd07940">
    <property type="entry name" value="DRE_TIM_IPMS"/>
    <property type="match status" value="1"/>
</dbReference>
<dbReference type="InterPro" id="IPR002034">
    <property type="entry name" value="AIPM/Hcit_synth_CS"/>
</dbReference>
<name>A0A1V6LT23_9FLAO</name>
<protein>
    <recommendedName>
        <fullName evidence="3">2-isopropylmalate synthase</fullName>
        <ecNumber evidence="3">2.3.3.13</ecNumber>
    </recommendedName>
</protein>
<dbReference type="Pfam" id="PF22617">
    <property type="entry name" value="HCS_D2"/>
    <property type="match status" value="1"/>
</dbReference>
<evidence type="ECO:0000259" key="10">
    <source>
        <dbReference type="PROSITE" id="PS50991"/>
    </source>
</evidence>
<gene>
    <name evidence="11" type="ORF">BUL40_05770</name>
</gene>
<dbReference type="InterPro" id="IPR050073">
    <property type="entry name" value="2-IPM_HCS-like"/>
</dbReference>
<keyword evidence="7" id="KW-0464">Manganese</keyword>